<evidence type="ECO:0000256" key="1">
    <source>
        <dbReference type="SAM" id="MobiDB-lite"/>
    </source>
</evidence>
<keyword evidence="2" id="KW-0812">Transmembrane</keyword>
<keyword evidence="2" id="KW-1133">Transmembrane helix</keyword>
<feature type="transmembrane region" description="Helical" evidence="2">
    <location>
        <begin position="279"/>
        <end position="299"/>
    </location>
</feature>
<dbReference type="RefSeq" id="WP_167463526.1">
    <property type="nucleotide sequence ID" value="NZ_CP046171.1"/>
</dbReference>
<evidence type="ECO:0000313" key="4">
    <source>
        <dbReference type="EMBL" id="QIS04405.1"/>
    </source>
</evidence>
<dbReference type="EMBL" id="CP046171">
    <property type="protein sequence ID" value="QIS04405.1"/>
    <property type="molecule type" value="Genomic_DNA"/>
</dbReference>
<feature type="region of interest" description="Disordered" evidence="1">
    <location>
        <begin position="36"/>
        <end position="60"/>
    </location>
</feature>
<feature type="chain" id="PRO_5026144772" evidence="3">
    <location>
        <begin position="19"/>
        <end position="304"/>
    </location>
</feature>
<proteinExistence type="predicted"/>
<keyword evidence="2" id="KW-0472">Membrane</keyword>
<keyword evidence="3" id="KW-0732">Signal</keyword>
<evidence type="ECO:0000256" key="2">
    <source>
        <dbReference type="SAM" id="Phobius"/>
    </source>
</evidence>
<accession>A0A6G9XU12</accession>
<protein>
    <submittedName>
        <fullName evidence="4">Uncharacterized protein</fullName>
    </submittedName>
</protein>
<evidence type="ECO:0000313" key="5">
    <source>
        <dbReference type="Proteomes" id="UP000501705"/>
    </source>
</evidence>
<feature type="signal peptide" evidence="3">
    <location>
        <begin position="1"/>
        <end position="18"/>
    </location>
</feature>
<dbReference type="Proteomes" id="UP000501705">
    <property type="component" value="Chromosome"/>
</dbReference>
<sequence length="304" mass="28422">MLGVLLPAALLCGGPAVADDLPPVLGDVNTGSAAGAAAAPVAPPRETADLPSQEVGTGSADPVLADSGSAATGIELALEPPPLPSVGRPLQLETVAEVDTEAGIEVSADPAEAATPVLLGLEAGSAAPCAGSSTVSSGATVLGLATGSALIGPGMIGPGSSGSAIGSAVVGSSATGLGSAALGSSGSALGGSVVGALLSGSAATSCLLAIPAGSPPIPAFPPLLIPLALTPSVAGAPAPVPVAAEVAAPLAAPAVPVAGLPFIPAEIIPDPFSWDTLELVTFLVVIVFVSAAPSAVAAARKRAP</sequence>
<name>A0A6G9XU12_NOCBR</name>
<gene>
    <name evidence="4" type="ORF">F5X71_20590</name>
</gene>
<reference evidence="4 5" key="1">
    <citation type="journal article" date="2019" name="ACS Chem. Biol.">
        <title>Identification and Mobilization of a Cryptic Antibiotic Biosynthesis Gene Locus from a Human-Pathogenic Nocardia Isolate.</title>
        <authorList>
            <person name="Herisse M."/>
            <person name="Ishida K."/>
            <person name="Porter J.L."/>
            <person name="Howden B."/>
            <person name="Hertweck C."/>
            <person name="Stinear T.P."/>
            <person name="Pidot S.J."/>
        </authorList>
    </citation>
    <scope>NUCLEOTIDE SEQUENCE [LARGE SCALE GENOMIC DNA]</scope>
    <source>
        <strain evidence="4 5">AUSMDU00024985</strain>
    </source>
</reference>
<dbReference type="AlphaFoldDB" id="A0A6G9XU12"/>
<organism evidence="4 5">
    <name type="scientific">Nocardia brasiliensis</name>
    <dbReference type="NCBI Taxonomy" id="37326"/>
    <lineage>
        <taxon>Bacteria</taxon>
        <taxon>Bacillati</taxon>
        <taxon>Actinomycetota</taxon>
        <taxon>Actinomycetes</taxon>
        <taxon>Mycobacteriales</taxon>
        <taxon>Nocardiaceae</taxon>
        <taxon>Nocardia</taxon>
    </lineage>
</organism>
<evidence type="ECO:0000256" key="3">
    <source>
        <dbReference type="SAM" id="SignalP"/>
    </source>
</evidence>